<gene>
    <name evidence="3" type="primary">ahpF</name>
    <name evidence="3" type="ORF">Mterra_01017</name>
</gene>
<keyword evidence="3" id="KW-0560">Oxidoreductase</keyword>
<dbReference type="CDD" id="cd02973">
    <property type="entry name" value="TRX_GRX_like"/>
    <property type="match status" value="1"/>
</dbReference>
<evidence type="ECO:0000313" key="3">
    <source>
        <dbReference type="EMBL" id="RIH88167.1"/>
    </source>
</evidence>
<dbReference type="InterPro" id="IPR012336">
    <property type="entry name" value="Thioredoxin-like_fold"/>
</dbReference>
<proteinExistence type="predicted"/>
<dbReference type="Gene3D" id="3.40.30.80">
    <property type="match status" value="1"/>
</dbReference>
<feature type="domain" description="Thioredoxin-like fold" evidence="2">
    <location>
        <begin position="164"/>
        <end position="237"/>
    </location>
</feature>
<dbReference type="InterPro" id="IPR036249">
    <property type="entry name" value="Thioredoxin-like_sf"/>
</dbReference>
<dbReference type="EC" id="1.8.1.-" evidence="3"/>
<organism evidence="3 4">
    <name type="scientific">Calidithermus terrae</name>
    <dbReference type="NCBI Taxonomy" id="1408545"/>
    <lineage>
        <taxon>Bacteria</taxon>
        <taxon>Thermotogati</taxon>
        <taxon>Deinococcota</taxon>
        <taxon>Deinococci</taxon>
        <taxon>Thermales</taxon>
        <taxon>Thermaceae</taxon>
        <taxon>Calidithermus</taxon>
    </lineage>
</organism>
<dbReference type="AlphaFoldDB" id="A0A399EU78"/>
<accession>A0A399EU78</accession>
<dbReference type="Pfam" id="PF13192">
    <property type="entry name" value="Thioredoxin_3"/>
    <property type="match status" value="1"/>
</dbReference>
<evidence type="ECO:0000259" key="2">
    <source>
        <dbReference type="Pfam" id="PF13192"/>
    </source>
</evidence>
<keyword evidence="4" id="KW-1185">Reference proteome</keyword>
<feature type="region of interest" description="Disordered" evidence="1">
    <location>
        <begin position="1"/>
        <end position="20"/>
    </location>
</feature>
<dbReference type="Proteomes" id="UP000265715">
    <property type="component" value="Unassembled WGS sequence"/>
</dbReference>
<evidence type="ECO:0000256" key="1">
    <source>
        <dbReference type="SAM" id="MobiDB-lite"/>
    </source>
</evidence>
<name>A0A399EU78_9DEIN</name>
<dbReference type="GO" id="GO:0016491">
    <property type="term" value="F:oxidoreductase activity"/>
    <property type="evidence" value="ECO:0007669"/>
    <property type="project" value="UniProtKB-KW"/>
</dbReference>
<evidence type="ECO:0000313" key="4">
    <source>
        <dbReference type="Proteomes" id="UP000265715"/>
    </source>
</evidence>
<dbReference type="PANTHER" id="PTHR37170:SF1">
    <property type="entry name" value="GLUTAREDOXIN-LIKE PROTEIN"/>
    <property type="match status" value="1"/>
</dbReference>
<dbReference type="EMBL" id="QXDL01000028">
    <property type="protein sequence ID" value="RIH88167.1"/>
    <property type="molecule type" value="Genomic_DNA"/>
</dbReference>
<dbReference type="PANTHER" id="PTHR37170">
    <property type="entry name" value="GLUTAREDOXIN-RELATED"/>
    <property type="match status" value="1"/>
</dbReference>
<reference evidence="3 4" key="1">
    <citation type="submission" date="2018-08" db="EMBL/GenBank/DDBJ databases">
        <title>Meiothermus terrae DSM 26712 genome sequencing project.</title>
        <authorList>
            <person name="Da Costa M.S."/>
            <person name="Albuquerque L."/>
            <person name="Raposo P."/>
            <person name="Froufe H.J.C."/>
            <person name="Barroso C.S."/>
            <person name="Egas C."/>
        </authorList>
    </citation>
    <scope>NUCLEOTIDE SEQUENCE [LARGE SCALE GENOMIC DNA]</scope>
    <source>
        <strain evidence="3 4">DSM 26712</strain>
    </source>
</reference>
<comment type="caution">
    <text evidence="3">The sequence shown here is derived from an EMBL/GenBank/DDBJ whole genome shotgun (WGS) entry which is preliminary data.</text>
</comment>
<dbReference type="NCBIfam" id="TIGR02187">
    <property type="entry name" value="PDO_seleno_TRX"/>
    <property type="match status" value="1"/>
</dbReference>
<sequence length="246" mass="26721">MLSNSPRGYMPRKGEGRSKMSLLDEKIQAQVREILQPIAQPVELVVFTKSALVLPGQDEPGLQEETVALLKEVASLNDRITVVEKPFSDPEAQALGLTHAPTTLLREAGSQRSNIRFLGIPSGYEFSTLLEALLMLGTGESNLPEPARKELEKVTEPVRLQSFVTPTCPYCPRAVMAAFKFAYHNPNIVAEGVEASEFPVLSGRYKISGVPDTVIHGRTQQRVLGGQPERVFLEATLKAAGVGATA</sequence>
<protein>
    <submittedName>
        <fullName evidence="3">Alkyl hydroperoxide reductase subunit F</fullName>
        <ecNumber evidence="3">1.8.1.-</ecNumber>
    </submittedName>
</protein>
<dbReference type="SUPFAM" id="SSF52833">
    <property type="entry name" value="Thioredoxin-like"/>
    <property type="match status" value="2"/>
</dbReference>
<dbReference type="InterPro" id="IPR011903">
    <property type="entry name" value="TON_0319-like"/>
</dbReference>